<dbReference type="OrthoDB" id="8055525at2759"/>
<protein>
    <recommendedName>
        <fullName evidence="3">Peptidase A2 domain-containing protein</fullName>
    </recommendedName>
</protein>
<feature type="non-terminal residue" evidence="4">
    <location>
        <position position="1"/>
    </location>
</feature>
<evidence type="ECO:0000259" key="3">
    <source>
        <dbReference type="PROSITE" id="PS50175"/>
    </source>
</evidence>
<comment type="caution">
    <text evidence="4">The sequence shown here is derived from an EMBL/GenBank/DDBJ whole genome shotgun (WGS) entry which is preliminary data.</text>
</comment>
<evidence type="ECO:0000313" key="4">
    <source>
        <dbReference type="EMBL" id="CAG7729883.1"/>
    </source>
</evidence>
<evidence type="ECO:0000256" key="1">
    <source>
        <dbReference type="SAM" id="Coils"/>
    </source>
</evidence>
<dbReference type="Pfam" id="PF03564">
    <property type="entry name" value="DUF1759"/>
    <property type="match status" value="1"/>
</dbReference>
<proteinExistence type="predicted"/>
<feature type="coiled-coil region" evidence="1">
    <location>
        <begin position="3"/>
        <end position="30"/>
    </location>
</feature>
<evidence type="ECO:0000313" key="5">
    <source>
        <dbReference type="Proteomes" id="UP000708208"/>
    </source>
</evidence>
<dbReference type="EMBL" id="CAJVCH010185916">
    <property type="protein sequence ID" value="CAG7729883.1"/>
    <property type="molecule type" value="Genomic_DNA"/>
</dbReference>
<feature type="domain" description="Peptidase A2" evidence="3">
    <location>
        <begin position="295"/>
        <end position="380"/>
    </location>
</feature>
<accession>A0A8J2K590</accession>
<feature type="region of interest" description="Disordered" evidence="2">
    <location>
        <begin position="134"/>
        <end position="164"/>
    </location>
</feature>
<evidence type="ECO:0000256" key="2">
    <source>
        <dbReference type="SAM" id="MobiDB-lite"/>
    </source>
</evidence>
<keyword evidence="5" id="KW-1185">Reference proteome</keyword>
<dbReference type="PANTHER" id="PTHR47331:SF1">
    <property type="entry name" value="GAG-LIKE PROTEIN"/>
    <property type="match status" value="1"/>
</dbReference>
<dbReference type="GO" id="GO:0006508">
    <property type="term" value="P:proteolysis"/>
    <property type="evidence" value="ECO:0007669"/>
    <property type="project" value="InterPro"/>
</dbReference>
<gene>
    <name evidence="4" type="ORF">AFUS01_LOCUS18570</name>
</gene>
<dbReference type="InterPro" id="IPR005312">
    <property type="entry name" value="DUF1759"/>
</dbReference>
<dbReference type="AlphaFoldDB" id="A0A8J2K590"/>
<dbReference type="PROSITE" id="PS50175">
    <property type="entry name" value="ASP_PROT_RETROV"/>
    <property type="match status" value="1"/>
</dbReference>
<feature type="compositionally biased region" description="Polar residues" evidence="2">
    <location>
        <begin position="134"/>
        <end position="163"/>
    </location>
</feature>
<feature type="region of interest" description="Disordered" evidence="2">
    <location>
        <begin position="228"/>
        <end position="264"/>
    </location>
</feature>
<sequence length="480" mass="53430">MSAVAEDDDLASIQEEFERMEKQFDEQRLKLSTILDTASARVPSKEIWSQPAITTESPNALRTLVDTTNECVSSLKILERPVEQWDDILVYLLTQKLDQDSRRQWELSLESDDPPKFESFMHFLEQRARALVNLETSKSKPSTTNKPTAKSSTSSHVSRNSPSCPVCKEEHLLFRCSKYISLSVESRVKVLQNNNLCFNCLRKGHSSTQCTNEKRCAKCQRNHHTTIHYEKKQENPQFSLSDPVSKSESTTTQPAPSNRVDALNSTSTTDFKTTGVLLATAIIHVRDEFGSMQSCRALIDPGSQSSFITERCTQRLNQPRESSSISVSGIGGLQAGSSKGAVILQIRSVVKPEFQLSLNALILKTITGSTPPTTLNGHTWHHLRGFQLADPEFFISSPIDILIGADVYPELLLNGKRTGPKGSPVAVNTTLGWIIIGPTGNSTECQHTSSFVIQDTLDAKLERFWELEEPKGKSTFTLEE</sequence>
<name>A0A8J2K590_9HEXA</name>
<reference evidence="4" key="1">
    <citation type="submission" date="2021-06" db="EMBL/GenBank/DDBJ databases">
        <authorList>
            <person name="Hodson N. C."/>
            <person name="Mongue J. A."/>
            <person name="Jaron S. K."/>
        </authorList>
    </citation>
    <scope>NUCLEOTIDE SEQUENCE</scope>
</reference>
<feature type="compositionally biased region" description="Polar residues" evidence="2">
    <location>
        <begin position="235"/>
        <end position="256"/>
    </location>
</feature>
<dbReference type="InterPro" id="IPR001995">
    <property type="entry name" value="Peptidase_A2_cat"/>
</dbReference>
<keyword evidence="1" id="KW-0175">Coiled coil</keyword>
<dbReference type="PANTHER" id="PTHR47331">
    <property type="entry name" value="PHD-TYPE DOMAIN-CONTAINING PROTEIN"/>
    <property type="match status" value="1"/>
</dbReference>
<dbReference type="GO" id="GO:0004190">
    <property type="term" value="F:aspartic-type endopeptidase activity"/>
    <property type="evidence" value="ECO:0007669"/>
    <property type="project" value="InterPro"/>
</dbReference>
<organism evidence="4 5">
    <name type="scientific">Allacma fusca</name>
    <dbReference type="NCBI Taxonomy" id="39272"/>
    <lineage>
        <taxon>Eukaryota</taxon>
        <taxon>Metazoa</taxon>
        <taxon>Ecdysozoa</taxon>
        <taxon>Arthropoda</taxon>
        <taxon>Hexapoda</taxon>
        <taxon>Collembola</taxon>
        <taxon>Symphypleona</taxon>
        <taxon>Sminthuridae</taxon>
        <taxon>Allacma</taxon>
    </lineage>
</organism>
<dbReference type="Proteomes" id="UP000708208">
    <property type="component" value="Unassembled WGS sequence"/>
</dbReference>